<keyword evidence="1" id="KW-0472">Membrane</keyword>
<dbReference type="OrthoDB" id="4253872at2"/>
<dbReference type="RefSeq" id="WP_093837164.1">
    <property type="nucleotide sequence ID" value="NZ_FOLM01000001.1"/>
</dbReference>
<evidence type="ECO:0000313" key="2">
    <source>
        <dbReference type="EMBL" id="SFC01313.1"/>
    </source>
</evidence>
<sequence length="95" mass="10028">MLTTSTVRGIAASGAAHQVRIGRDYHYYGEARYLACDTCGDQRTVTEDGARAAAESHLVGDHGVCTACRTEFSSLPWLLGLLSLAAVLVAMIVAS</sequence>
<keyword evidence="1" id="KW-0812">Transmembrane</keyword>
<gene>
    <name evidence="2" type="ORF">SAMN05421773_101821</name>
</gene>
<dbReference type="AlphaFoldDB" id="A0A1I1FW83"/>
<protein>
    <submittedName>
        <fullName evidence="2">Uncharacterized protein</fullName>
    </submittedName>
</protein>
<dbReference type="Proteomes" id="UP000199207">
    <property type="component" value="Unassembled WGS sequence"/>
</dbReference>
<dbReference type="EMBL" id="FOLM01000001">
    <property type="protein sequence ID" value="SFC01313.1"/>
    <property type="molecule type" value="Genomic_DNA"/>
</dbReference>
<evidence type="ECO:0000256" key="1">
    <source>
        <dbReference type="SAM" id="Phobius"/>
    </source>
</evidence>
<organism evidence="2 3">
    <name type="scientific">Streptomyces aidingensis</name>
    <dbReference type="NCBI Taxonomy" id="910347"/>
    <lineage>
        <taxon>Bacteria</taxon>
        <taxon>Bacillati</taxon>
        <taxon>Actinomycetota</taxon>
        <taxon>Actinomycetes</taxon>
        <taxon>Kitasatosporales</taxon>
        <taxon>Streptomycetaceae</taxon>
        <taxon>Streptomyces</taxon>
    </lineage>
</organism>
<proteinExistence type="predicted"/>
<feature type="transmembrane region" description="Helical" evidence="1">
    <location>
        <begin position="75"/>
        <end position="94"/>
    </location>
</feature>
<evidence type="ECO:0000313" key="3">
    <source>
        <dbReference type="Proteomes" id="UP000199207"/>
    </source>
</evidence>
<reference evidence="2 3" key="1">
    <citation type="submission" date="2016-10" db="EMBL/GenBank/DDBJ databases">
        <authorList>
            <person name="de Groot N.N."/>
        </authorList>
    </citation>
    <scope>NUCLEOTIDE SEQUENCE [LARGE SCALE GENOMIC DNA]</scope>
    <source>
        <strain evidence="2 3">CGMCC 4.5739</strain>
    </source>
</reference>
<accession>A0A1I1FW83</accession>
<dbReference type="STRING" id="910347.SAMN05421773_101821"/>
<keyword evidence="3" id="KW-1185">Reference proteome</keyword>
<keyword evidence="1" id="KW-1133">Transmembrane helix</keyword>
<name>A0A1I1FW83_9ACTN</name>